<sequence length="143" mass="15114">MNVEQFFSPQKLAPVAIIAASMILGCGGVSGPQLGTVSGTVTLNGKPLPDATVNFYHENDRPAHGKTDANGRYELQFTNTRMGAIVGENVVRITAATVEGEGVKPKKEILPAMYNTDSELRYDVKAGSNADANFDLKRSTGGG</sequence>
<organism evidence="1 2">
    <name type="scientific">Blastopirellula sediminis</name>
    <dbReference type="NCBI Taxonomy" id="2894196"/>
    <lineage>
        <taxon>Bacteria</taxon>
        <taxon>Pseudomonadati</taxon>
        <taxon>Planctomycetota</taxon>
        <taxon>Planctomycetia</taxon>
        <taxon>Pirellulales</taxon>
        <taxon>Pirellulaceae</taxon>
        <taxon>Blastopirellula</taxon>
    </lineage>
</organism>
<dbReference type="Proteomes" id="UP001139103">
    <property type="component" value="Unassembled WGS sequence"/>
</dbReference>
<name>A0A9X1SHE6_9BACT</name>
<protein>
    <submittedName>
        <fullName evidence="1">Ig-like domain-containing protein</fullName>
    </submittedName>
</protein>
<dbReference type="EMBL" id="JAJKFT010000010">
    <property type="protein sequence ID" value="MCC9630102.1"/>
    <property type="molecule type" value="Genomic_DNA"/>
</dbReference>
<dbReference type="SUPFAM" id="SSF49464">
    <property type="entry name" value="Carboxypeptidase regulatory domain-like"/>
    <property type="match status" value="1"/>
</dbReference>
<accession>A0A9X1SHE6</accession>
<comment type="caution">
    <text evidence="1">The sequence shown here is derived from an EMBL/GenBank/DDBJ whole genome shotgun (WGS) entry which is preliminary data.</text>
</comment>
<evidence type="ECO:0000313" key="2">
    <source>
        <dbReference type="Proteomes" id="UP001139103"/>
    </source>
</evidence>
<keyword evidence="2" id="KW-1185">Reference proteome</keyword>
<dbReference type="RefSeq" id="WP_230220957.1">
    <property type="nucleotide sequence ID" value="NZ_JAJKFT010000010.1"/>
</dbReference>
<proteinExistence type="predicted"/>
<reference evidence="1" key="1">
    <citation type="submission" date="2021-11" db="EMBL/GenBank/DDBJ databases">
        <title>Genome sequence.</title>
        <authorList>
            <person name="Sun Q."/>
        </authorList>
    </citation>
    <scope>NUCLEOTIDE SEQUENCE</scope>
    <source>
        <strain evidence="1">JC732</strain>
    </source>
</reference>
<dbReference type="AlphaFoldDB" id="A0A9X1SHE6"/>
<dbReference type="Gene3D" id="2.60.40.10">
    <property type="entry name" value="Immunoglobulins"/>
    <property type="match status" value="1"/>
</dbReference>
<dbReference type="InterPro" id="IPR008969">
    <property type="entry name" value="CarboxyPept-like_regulatory"/>
</dbReference>
<evidence type="ECO:0000313" key="1">
    <source>
        <dbReference type="EMBL" id="MCC9630102.1"/>
    </source>
</evidence>
<dbReference type="InterPro" id="IPR013783">
    <property type="entry name" value="Ig-like_fold"/>
</dbReference>
<gene>
    <name evidence="1" type="ORF">LOC68_17045</name>
</gene>